<keyword evidence="1" id="KW-0732">Signal</keyword>
<dbReference type="STRING" id="305900.GV64_12330"/>
<gene>
    <name evidence="2" type="ORF">GV64_12330</name>
</gene>
<evidence type="ECO:0000256" key="1">
    <source>
        <dbReference type="SAM" id="SignalP"/>
    </source>
</evidence>
<dbReference type="RefSeq" id="WP_020583016.1">
    <property type="nucleotide sequence ID" value="NZ_JOJP01000001.1"/>
</dbReference>
<feature type="signal peptide" evidence="1">
    <location>
        <begin position="1"/>
        <end position="20"/>
    </location>
</feature>
<accession>A0A081KB96</accession>
<name>A0A081KB96_9GAMM</name>
<dbReference type="PROSITE" id="PS51257">
    <property type="entry name" value="PROKAR_LIPOPROTEIN"/>
    <property type="match status" value="1"/>
</dbReference>
<dbReference type="EMBL" id="JOJP01000001">
    <property type="protein sequence ID" value="KEI71422.1"/>
    <property type="molecule type" value="Genomic_DNA"/>
</dbReference>
<evidence type="ECO:0000313" key="3">
    <source>
        <dbReference type="Proteomes" id="UP000027997"/>
    </source>
</evidence>
<sequence length="168" mass="18516">MGKALKVSSLFLVFFLSGCATDSYSSASAEPNFDSSVKSKLYGSWNCEAAFNDSGAKMTSEFTETYVRNGTLNSIGSMNIQFSPELPEIFYTITSHGTWSLDDGYLITNYAKTKIKNITHPEFDEIININDLFPESVSESSKIVSLSNTTLSLQSESSGEYITCNREI</sequence>
<organism evidence="2 3">
    <name type="scientific">Endozoicomonas elysicola</name>
    <dbReference type="NCBI Taxonomy" id="305900"/>
    <lineage>
        <taxon>Bacteria</taxon>
        <taxon>Pseudomonadati</taxon>
        <taxon>Pseudomonadota</taxon>
        <taxon>Gammaproteobacteria</taxon>
        <taxon>Oceanospirillales</taxon>
        <taxon>Endozoicomonadaceae</taxon>
        <taxon>Endozoicomonas</taxon>
    </lineage>
</organism>
<reference evidence="2 3" key="1">
    <citation type="submission" date="2014-06" db="EMBL/GenBank/DDBJ databases">
        <title>Whole Genome Sequences of Three Symbiotic Endozoicomonas Bacteria.</title>
        <authorList>
            <person name="Neave M.J."/>
            <person name="Apprill A."/>
            <person name="Voolstra C.R."/>
        </authorList>
    </citation>
    <scope>NUCLEOTIDE SEQUENCE [LARGE SCALE GENOMIC DNA]</scope>
    <source>
        <strain evidence="2 3">DSM 22380</strain>
    </source>
</reference>
<dbReference type="Proteomes" id="UP000027997">
    <property type="component" value="Unassembled WGS sequence"/>
</dbReference>
<dbReference type="AlphaFoldDB" id="A0A081KB96"/>
<proteinExistence type="predicted"/>
<evidence type="ECO:0000313" key="2">
    <source>
        <dbReference type="EMBL" id="KEI71422.1"/>
    </source>
</evidence>
<comment type="caution">
    <text evidence="2">The sequence shown here is derived from an EMBL/GenBank/DDBJ whole genome shotgun (WGS) entry which is preliminary data.</text>
</comment>
<evidence type="ECO:0008006" key="4">
    <source>
        <dbReference type="Google" id="ProtNLM"/>
    </source>
</evidence>
<feature type="chain" id="PRO_5001758866" description="Lipocalin-like domain-containing protein" evidence="1">
    <location>
        <begin position="21"/>
        <end position="168"/>
    </location>
</feature>
<protein>
    <recommendedName>
        <fullName evidence="4">Lipocalin-like domain-containing protein</fullName>
    </recommendedName>
</protein>
<keyword evidence="3" id="KW-1185">Reference proteome</keyword>